<evidence type="ECO:0000313" key="1">
    <source>
        <dbReference type="EMBL" id="MPN25212.1"/>
    </source>
</evidence>
<dbReference type="EMBL" id="VSSQ01074303">
    <property type="protein sequence ID" value="MPN25212.1"/>
    <property type="molecule type" value="Genomic_DNA"/>
</dbReference>
<sequence>MVVSPPALFPGVGCPSLRSCPAEIDLPSTLFTIPRNFSLSFISAKRSARRCSAPITSVVSLKMLLPPNSTSISDATPIVGFDASPLVGSLPPHSRPSIISLISNSTLFCFASIRAILLAISAPFATALHVPPSS</sequence>
<comment type="caution">
    <text evidence="1">The sequence shown here is derived from an EMBL/GenBank/DDBJ whole genome shotgun (WGS) entry which is preliminary data.</text>
</comment>
<organism evidence="1">
    <name type="scientific">bioreactor metagenome</name>
    <dbReference type="NCBI Taxonomy" id="1076179"/>
    <lineage>
        <taxon>unclassified sequences</taxon>
        <taxon>metagenomes</taxon>
        <taxon>ecological metagenomes</taxon>
    </lineage>
</organism>
<proteinExistence type="predicted"/>
<dbReference type="AlphaFoldDB" id="A0A645GGV9"/>
<gene>
    <name evidence="1" type="ORF">SDC9_172619</name>
</gene>
<protein>
    <submittedName>
        <fullName evidence="1">Uncharacterized protein</fullName>
    </submittedName>
</protein>
<accession>A0A645GGV9</accession>
<name>A0A645GGV9_9ZZZZ</name>
<reference evidence="1" key="1">
    <citation type="submission" date="2019-08" db="EMBL/GenBank/DDBJ databases">
        <authorList>
            <person name="Kucharzyk K."/>
            <person name="Murdoch R.W."/>
            <person name="Higgins S."/>
            <person name="Loffler F."/>
        </authorList>
    </citation>
    <scope>NUCLEOTIDE SEQUENCE</scope>
</reference>